<keyword evidence="1" id="KW-0998">Cell outer membrane</keyword>
<feature type="chain" id="PRO_5045620178" evidence="3">
    <location>
        <begin position="33"/>
        <end position="873"/>
    </location>
</feature>
<evidence type="ECO:0000256" key="2">
    <source>
        <dbReference type="RuleBase" id="RU003357"/>
    </source>
</evidence>
<evidence type="ECO:0000313" key="7">
    <source>
        <dbReference type="Proteomes" id="UP000824334"/>
    </source>
</evidence>
<evidence type="ECO:0000256" key="1">
    <source>
        <dbReference type="PROSITE-ProRule" id="PRU01360"/>
    </source>
</evidence>
<dbReference type="Pfam" id="PF07715">
    <property type="entry name" value="Plug"/>
    <property type="match status" value="1"/>
</dbReference>
<evidence type="ECO:0000313" key="6">
    <source>
        <dbReference type="EMBL" id="QYC09582.1"/>
    </source>
</evidence>
<dbReference type="InterPro" id="IPR039426">
    <property type="entry name" value="TonB-dep_rcpt-like"/>
</dbReference>
<dbReference type="PROSITE" id="PS52016">
    <property type="entry name" value="TONB_DEPENDENT_REC_3"/>
    <property type="match status" value="1"/>
</dbReference>
<comment type="similarity">
    <text evidence="1 2">Belongs to the TonB-dependent receptor family.</text>
</comment>
<gene>
    <name evidence="6" type="ORF">KWG56_13410</name>
</gene>
<keyword evidence="3" id="KW-0732">Signal</keyword>
<feature type="signal peptide" evidence="3">
    <location>
        <begin position="1"/>
        <end position="32"/>
    </location>
</feature>
<keyword evidence="1" id="KW-1134">Transmembrane beta strand</keyword>
<evidence type="ECO:0000256" key="3">
    <source>
        <dbReference type="SAM" id="SignalP"/>
    </source>
</evidence>
<reference evidence="6 7" key="1">
    <citation type="submission" date="2021-07" db="EMBL/GenBank/DDBJ databases">
        <title>Isolation and characterization of bacteria from a gold mining with a capacity of golden bioaccumulation.</title>
        <authorList>
            <person name="Yang X.J."/>
        </authorList>
    </citation>
    <scope>NUCLEOTIDE SEQUENCE [LARGE SCALE GENOMIC DNA]</scope>
    <source>
        <strain evidence="6 7">Au29</strain>
    </source>
</reference>
<organism evidence="6 7">
    <name type="scientific">Brevundimonas nasdae</name>
    <dbReference type="NCBI Taxonomy" id="172043"/>
    <lineage>
        <taxon>Bacteria</taxon>
        <taxon>Pseudomonadati</taxon>
        <taxon>Pseudomonadota</taxon>
        <taxon>Alphaproteobacteria</taxon>
        <taxon>Caulobacterales</taxon>
        <taxon>Caulobacteraceae</taxon>
        <taxon>Brevundimonas</taxon>
    </lineage>
</organism>
<dbReference type="InterPro" id="IPR000531">
    <property type="entry name" value="Beta-barrel_TonB"/>
</dbReference>
<feature type="domain" description="TonB-dependent receptor-like beta-barrel" evidence="4">
    <location>
        <begin position="330"/>
        <end position="831"/>
    </location>
</feature>
<protein>
    <submittedName>
        <fullName evidence="6">TonB-dependent receptor</fullName>
    </submittedName>
</protein>
<feature type="domain" description="TonB-dependent receptor plug" evidence="5">
    <location>
        <begin position="58"/>
        <end position="176"/>
    </location>
</feature>
<sequence length="873" mass="93362">MSKRTATGRVGRYGVSLISLGAALLAAGAASAQQATTEAATLGEVVVTGARASGRTVENAVAPIDVINGQAVELANKANVLEQLQANLPSFFVPNVATPNIGSMVRSGQLRGQNSGHTLVLVNGKRRHSTAFLGAGGESATAPVDLSTISSASIRRVEVLRDGASAIYGSDAIAGVINIITDDSPEGGRASYRYGEFADGGGETSVFQFSQGFRIGEAGHLRLSGQYDDQKIVIRNSPVNPALLYYFPINPVTGQEILPAGNLESNPSLPVGAIPNPKEATRDNNAWINSGKAPFTLSSYSIDFGLPLNDKVETYAFLTYAERESSAPQNFRTPNRNANVRAIYPNGYTPVEAIDETDYSGLFGIRGNDLFGWNWDLSSVYGENSIDVNVHNSINVTYGAASPTSFYIGNHNYSAWTSNFDLRRSFLIASIPTDVSFGIEHRREHYQLGAGDAAGYTHGGAKVLDGPNAGQTLSNSFAVSQALPAYRPDEEQDVKRDSTSIYVGVSVTPVEAWSVDLAVRGEDFSDFGSKATWRVSSRYDFSPRLGVRGTVNTGFHAPALAALSYRSVGNANTSTNYTLAVSSPEAIALGAKPLQPETSTNYSFGVVAKPFWGINLAVDAFQIEVENRITALGQVNAAGARWLDNPANGTPAPGQSVSQRLTNGRINPGDGISYLLNSSDIRTRGVEITADKTFLLEQDNFLNLPAGSRLNLSYAGNFLKRELTKIYDAPPVLTAYNPNITLLSAGDAVNLTNTLPRERHILSGSVNVGRFQAFVRQSYWGELPRSGVVPAGSPNAGTEIFYDIGKIWTTDLSLSYDIRDNATVTVAGNNIFGTRPEKTPAPLQAFTQLWSYGNNGAIGAEGAFWSIKLDVRW</sequence>
<evidence type="ECO:0000259" key="4">
    <source>
        <dbReference type="Pfam" id="PF00593"/>
    </source>
</evidence>
<evidence type="ECO:0000259" key="5">
    <source>
        <dbReference type="Pfam" id="PF07715"/>
    </source>
</evidence>
<keyword evidence="6" id="KW-0675">Receptor</keyword>
<keyword evidence="2" id="KW-0798">TonB box</keyword>
<dbReference type="GeneID" id="94376278"/>
<dbReference type="RefSeq" id="WP_219355143.1">
    <property type="nucleotide sequence ID" value="NZ_CP080034.1"/>
</dbReference>
<dbReference type="InterPro" id="IPR012910">
    <property type="entry name" value="Plug_dom"/>
</dbReference>
<accession>A0ABX8TF43</accession>
<keyword evidence="1 2" id="KW-0472">Membrane</keyword>
<dbReference type="Proteomes" id="UP000824334">
    <property type="component" value="Chromosome"/>
</dbReference>
<keyword evidence="7" id="KW-1185">Reference proteome</keyword>
<name>A0ABX8TF43_9CAUL</name>
<dbReference type="PANTHER" id="PTHR47234:SF3">
    <property type="entry name" value="SECRETIN_TONB SHORT N-TERMINAL DOMAIN-CONTAINING PROTEIN"/>
    <property type="match status" value="1"/>
</dbReference>
<comment type="subcellular location">
    <subcellularLocation>
        <location evidence="1">Cell outer membrane</location>
        <topology evidence="1">Multi-pass membrane protein</topology>
    </subcellularLocation>
</comment>
<dbReference type="EMBL" id="CP080034">
    <property type="protein sequence ID" value="QYC09582.1"/>
    <property type="molecule type" value="Genomic_DNA"/>
</dbReference>
<dbReference type="Pfam" id="PF00593">
    <property type="entry name" value="TonB_dep_Rec_b-barrel"/>
    <property type="match status" value="1"/>
</dbReference>
<dbReference type="PANTHER" id="PTHR47234">
    <property type="match status" value="1"/>
</dbReference>
<keyword evidence="1" id="KW-0812">Transmembrane</keyword>
<proteinExistence type="inferred from homology"/>
<keyword evidence="1" id="KW-0813">Transport</keyword>